<dbReference type="PANTHER" id="PTHR11108">
    <property type="entry name" value="FERROCHELATASE"/>
    <property type="match status" value="1"/>
</dbReference>
<organism evidence="9 10">
    <name type="scientific">Anaplasma ovis str. Haibei</name>
    <dbReference type="NCBI Taxonomy" id="1248439"/>
    <lineage>
        <taxon>Bacteria</taxon>
        <taxon>Pseudomonadati</taxon>
        <taxon>Pseudomonadota</taxon>
        <taxon>Alphaproteobacteria</taxon>
        <taxon>Rickettsiales</taxon>
        <taxon>Anaplasmataceae</taxon>
        <taxon>Anaplasma</taxon>
    </lineage>
</organism>
<dbReference type="CDD" id="cd00419">
    <property type="entry name" value="Ferrochelatase_C"/>
    <property type="match status" value="1"/>
</dbReference>
<keyword evidence="10" id="KW-1185">Reference proteome</keyword>
<dbReference type="AlphaFoldDB" id="A0A2Z2LF47"/>
<dbReference type="InterPro" id="IPR033659">
    <property type="entry name" value="Ferrochelatase_N"/>
</dbReference>
<evidence type="ECO:0000256" key="2">
    <source>
        <dbReference type="ARBA" id="ARBA00023004"/>
    </source>
</evidence>
<reference evidence="9 10" key="2">
    <citation type="journal article" date="2019" name="BMC Genomics">
        <title>The Anaplasma ovis genome reveals a high proportion of pseudogenes.</title>
        <authorList>
            <person name="Liu Z."/>
            <person name="Peasley A.M."/>
            <person name="Yang J."/>
            <person name="Li Y."/>
            <person name="Guan G."/>
            <person name="Luo J."/>
            <person name="Yin H."/>
            <person name="Brayton K.A."/>
        </authorList>
    </citation>
    <scope>NUCLEOTIDE SEQUENCE [LARGE SCALE GENOMIC DNA]</scope>
    <source>
        <strain evidence="9 10">Haibei</strain>
    </source>
</reference>
<dbReference type="GO" id="GO:0006783">
    <property type="term" value="P:heme biosynthetic process"/>
    <property type="evidence" value="ECO:0007669"/>
    <property type="project" value="UniProtKB-UniRule"/>
</dbReference>
<evidence type="ECO:0000256" key="8">
    <source>
        <dbReference type="RuleBase" id="RU000607"/>
    </source>
</evidence>
<keyword evidence="4 7" id="KW-0456">Lyase</keyword>
<evidence type="ECO:0000256" key="6">
    <source>
        <dbReference type="ARBA" id="ARBA00024536"/>
    </source>
</evidence>
<dbReference type="Gene3D" id="3.40.50.1400">
    <property type="match status" value="2"/>
</dbReference>
<keyword evidence="3 7" id="KW-0350">Heme biosynthesis</keyword>
<dbReference type="InterPro" id="IPR001015">
    <property type="entry name" value="Ferrochelatase"/>
</dbReference>
<feature type="binding site" evidence="7">
    <location>
        <position position="201"/>
    </location>
    <ligand>
        <name>Fe(2+)</name>
        <dbReference type="ChEBI" id="CHEBI:29033"/>
    </ligand>
</feature>
<keyword evidence="2 7" id="KW-0408">Iron</keyword>
<evidence type="ECO:0000256" key="3">
    <source>
        <dbReference type="ARBA" id="ARBA00023133"/>
    </source>
</evidence>
<dbReference type="OrthoDB" id="9809741at2"/>
<gene>
    <name evidence="7 9" type="primary">hemH</name>
    <name evidence="9" type="ORF">AOV_03395</name>
</gene>
<dbReference type="GO" id="GO:0005737">
    <property type="term" value="C:cytoplasm"/>
    <property type="evidence" value="ECO:0007669"/>
    <property type="project" value="UniProtKB-SubCell"/>
</dbReference>
<keyword evidence="7 8" id="KW-0963">Cytoplasm</keyword>
<comment type="catalytic activity">
    <reaction evidence="6">
        <text>Fe-coproporphyrin III + 2 H(+) = coproporphyrin III + Fe(2+)</text>
        <dbReference type="Rhea" id="RHEA:49572"/>
        <dbReference type="ChEBI" id="CHEBI:15378"/>
        <dbReference type="ChEBI" id="CHEBI:29033"/>
        <dbReference type="ChEBI" id="CHEBI:68438"/>
        <dbReference type="ChEBI" id="CHEBI:131725"/>
        <dbReference type="EC" id="4.99.1.9"/>
    </reaction>
    <physiologicalReaction direction="right-to-left" evidence="6">
        <dbReference type="Rhea" id="RHEA:49574"/>
    </physiologicalReaction>
</comment>
<proteinExistence type="inferred from homology"/>
<dbReference type="NCBIfam" id="TIGR00109">
    <property type="entry name" value="hemH"/>
    <property type="match status" value="1"/>
</dbReference>
<reference evidence="10" key="1">
    <citation type="submission" date="2018-06" db="EMBL/GenBank/DDBJ databases">
        <title>The Anaplasma ovis genome reveals a high proportion of pseudogenes.</title>
        <authorList>
            <person name="Liu Z."/>
            <person name="Peasley A.M."/>
            <person name="Yang J."/>
            <person name="Li Y."/>
            <person name="Guan G."/>
            <person name="Luo J."/>
            <person name="Yin H."/>
            <person name="Brayton K.A."/>
        </authorList>
    </citation>
    <scope>NUCLEOTIDE SEQUENCE [LARGE SCALE GENOMIC DNA]</scope>
    <source>
        <strain evidence="10">Haibei</strain>
    </source>
</reference>
<evidence type="ECO:0000256" key="7">
    <source>
        <dbReference type="HAMAP-Rule" id="MF_00323"/>
    </source>
</evidence>
<accession>A0A2Z2LF47</accession>
<dbReference type="RefSeq" id="WP_075139139.1">
    <property type="nucleotide sequence ID" value="NZ_CP015994.1"/>
</dbReference>
<dbReference type="CDD" id="cd03411">
    <property type="entry name" value="Ferrochelatase_N"/>
    <property type="match status" value="1"/>
</dbReference>
<feature type="binding site" evidence="7">
    <location>
        <position position="281"/>
    </location>
    <ligand>
        <name>Fe(2+)</name>
        <dbReference type="ChEBI" id="CHEBI:29033"/>
    </ligand>
</feature>
<dbReference type="PROSITE" id="PS00534">
    <property type="entry name" value="FERROCHELATASE"/>
    <property type="match status" value="1"/>
</dbReference>
<evidence type="ECO:0000313" key="10">
    <source>
        <dbReference type="Proteomes" id="UP000259762"/>
    </source>
</evidence>
<dbReference type="InterPro" id="IPR019772">
    <property type="entry name" value="Ferrochelatase_AS"/>
</dbReference>
<dbReference type="UniPathway" id="UPA00252">
    <property type="reaction ID" value="UER00325"/>
</dbReference>
<dbReference type="GO" id="GO:0004325">
    <property type="term" value="F:ferrochelatase activity"/>
    <property type="evidence" value="ECO:0007669"/>
    <property type="project" value="UniProtKB-UniRule"/>
</dbReference>
<dbReference type="SUPFAM" id="SSF53800">
    <property type="entry name" value="Chelatase"/>
    <property type="match status" value="1"/>
</dbReference>
<comment type="similarity">
    <text evidence="1 7 8">Belongs to the ferrochelatase family.</text>
</comment>
<comment type="pathway">
    <text evidence="7 8">Porphyrin-containing compound metabolism; protoheme biosynthesis; protoheme from protoporphyrin-IX: step 1/1.</text>
</comment>
<comment type="function">
    <text evidence="7 8">Catalyzes the ferrous insertion into protoporphyrin IX.</text>
</comment>
<dbReference type="KEGG" id="aoh:AOV_03395"/>
<evidence type="ECO:0000313" key="9">
    <source>
        <dbReference type="EMBL" id="ASI47851.1"/>
    </source>
</evidence>
<comment type="subcellular location">
    <subcellularLocation>
        <location evidence="7 8">Cytoplasm</location>
    </subcellularLocation>
</comment>
<sequence length="350" mass="39485">MSRVSNKKVAVVLLNLGGPSSLCEVEKFLFSLFSDRRILELPYPLRMLVAMLISKLRARSARKIYALMGGKSAILEETEHQASALEKRLNCAAEGKIYKVFVCMRHSKPGSREALHAVRDYQPEHVVLLPMYPQYSSTTTLSAIEDWHNSARRACYEPDTRIICCYHTHADYIAAHCELILGEYNKAAMAHSSPRILFSAHGLPVRIVERGDPYQEQIRQSVCAIVERLGIQALDYSICYQSKVGPTKWLEPSTQLEILRAKDDGVPVVVVPISFVSEHSETLVELDIEYKALMPGKQQYFRVPTLRTNTLFIECLYKLVYALDASAAPCCAEYGLCWKKMRGEIHAGAR</sequence>
<dbReference type="InterPro" id="IPR033644">
    <property type="entry name" value="Ferrochelatase_C"/>
</dbReference>
<evidence type="ECO:0000256" key="5">
    <source>
        <dbReference type="ARBA" id="ARBA00023244"/>
    </source>
</evidence>
<protein>
    <recommendedName>
        <fullName evidence="7 8">Ferrochelatase</fullName>
        <ecNumber evidence="7 8">4.98.1.1</ecNumber>
    </recommendedName>
    <alternativeName>
        <fullName evidence="7">Heme synthase</fullName>
    </alternativeName>
    <alternativeName>
        <fullName evidence="7">Protoheme ferro-lyase</fullName>
    </alternativeName>
</protein>
<comment type="catalytic activity">
    <reaction evidence="7 8">
        <text>heme b + 2 H(+) = protoporphyrin IX + Fe(2+)</text>
        <dbReference type="Rhea" id="RHEA:22584"/>
        <dbReference type="ChEBI" id="CHEBI:15378"/>
        <dbReference type="ChEBI" id="CHEBI:29033"/>
        <dbReference type="ChEBI" id="CHEBI:57306"/>
        <dbReference type="ChEBI" id="CHEBI:60344"/>
        <dbReference type="EC" id="4.98.1.1"/>
    </reaction>
</comment>
<dbReference type="HAMAP" id="MF_00323">
    <property type="entry name" value="Ferrochelatase"/>
    <property type="match status" value="1"/>
</dbReference>
<keyword evidence="7" id="KW-0479">Metal-binding</keyword>
<dbReference type="GO" id="GO:0046872">
    <property type="term" value="F:metal ion binding"/>
    <property type="evidence" value="ECO:0007669"/>
    <property type="project" value="UniProtKB-KW"/>
</dbReference>
<evidence type="ECO:0000256" key="1">
    <source>
        <dbReference type="ARBA" id="ARBA00007718"/>
    </source>
</evidence>
<evidence type="ECO:0000256" key="4">
    <source>
        <dbReference type="ARBA" id="ARBA00023239"/>
    </source>
</evidence>
<name>A0A2Z2LF47_9RICK</name>
<dbReference type="Proteomes" id="UP000259762">
    <property type="component" value="Chromosome"/>
</dbReference>
<dbReference type="EMBL" id="CP015994">
    <property type="protein sequence ID" value="ASI47851.1"/>
    <property type="molecule type" value="Genomic_DNA"/>
</dbReference>
<keyword evidence="5 7" id="KW-0627">Porphyrin biosynthesis</keyword>
<dbReference type="Pfam" id="PF00762">
    <property type="entry name" value="Ferrochelatase"/>
    <property type="match status" value="1"/>
</dbReference>
<dbReference type="PANTHER" id="PTHR11108:SF1">
    <property type="entry name" value="FERROCHELATASE, MITOCHONDRIAL"/>
    <property type="match status" value="1"/>
</dbReference>
<dbReference type="EC" id="4.98.1.1" evidence="7 8"/>